<dbReference type="Proteomes" id="UP000231292">
    <property type="component" value="Unassembled WGS sequence"/>
</dbReference>
<dbReference type="EMBL" id="PCRK01000162">
    <property type="protein sequence ID" value="PIP18802.1"/>
    <property type="molecule type" value="Genomic_DNA"/>
</dbReference>
<proteinExistence type="predicted"/>
<gene>
    <name evidence="2" type="ORF">COX41_06295</name>
</gene>
<comment type="caution">
    <text evidence="2">The sequence shown here is derived from an EMBL/GenBank/DDBJ whole genome shotgun (WGS) entry which is preliminary data.</text>
</comment>
<accession>A0A2G9YI15</accession>
<organism evidence="2 3">
    <name type="scientific">Candidatus Sherwoodlollariibacterium unditelluris</name>
    <dbReference type="NCBI Taxonomy" id="1974757"/>
    <lineage>
        <taxon>Bacteria</taxon>
        <taxon>Pseudomonadati</taxon>
        <taxon>Candidatus Omnitrophota</taxon>
        <taxon>Candidatus Sherwoodlollariibacterium</taxon>
    </lineage>
</organism>
<keyword evidence="1" id="KW-1133">Transmembrane helix</keyword>
<keyword evidence="1" id="KW-0812">Transmembrane</keyword>
<feature type="transmembrane region" description="Helical" evidence="1">
    <location>
        <begin position="44"/>
        <end position="63"/>
    </location>
</feature>
<reference evidence="2 3" key="1">
    <citation type="submission" date="2017-09" db="EMBL/GenBank/DDBJ databases">
        <title>Depth-based differentiation of microbial function through sediment-hosted aquifers and enrichment of novel symbionts in the deep terrestrial subsurface.</title>
        <authorList>
            <person name="Probst A.J."/>
            <person name="Ladd B."/>
            <person name="Jarett J.K."/>
            <person name="Geller-Mcgrath D.E."/>
            <person name="Sieber C.M."/>
            <person name="Emerson J.B."/>
            <person name="Anantharaman K."/>
            <person name="Thomas B.C."/>
            <person name="Malmstrom R."/>
            <person name="Stieglmeier M."/>
            <person name="Klingl A."/>
            <person name="Woyke T."/>
            <person name="Ryan C.M."/>
            <person name="Banfield J.F."/>
        </authorList>
    </citation>
    <scope>NUCLEOTIDE SEQUENCE [LARGE SCALE GENOMIC DNA]</scope>
    <source>
        <strain evidence="2">CG23_combo_of_CG06-09_8_20_14_all_41_10</strain>
    </source>
</reference>
<evidence type="ECO:0000313" key="3">
    <source>
        <dbReference type="Proteomes" id="UP000231292"/>
    </source>
</evidence>
<sequence>MGYISWLTWNTFRLLKIRDKIVDRSFNYVMIKTEDKKVSRMTKFLKIIALNIFIITVFSVAFGQEQITITTYYPSPYGSYRELGWGNYPNTKGTLKADQGSSIELGGSGTPYIDFFNNMSSNYNARIILAGDNELRIDGITRINTCTLVAYGVRGITYCPNCYYVTSLMGTPTGYMVCCMVGNPPGGSGC</sequence>
<protein>
    <submittedName>
        <fullName evidence="2">Uncharacterized protein</fullName>
    </submittedName>
</protein>
<keyword evidence="1" id="KW-0472">Membrane</keyword>
<dbReference type="AlphaFoldDB" id="A0A2G9YI15"/>
<evidence type="ECO:0000313" key="2">
    <source>
        <dbReference type="EMBL" id="PIP18802.1"/>
    </source>
</evidence>
<name>A0A2G9YI15_9BACT</name>
<evidence type="ECO:0000256" key="1">
    <source>
        <dbReference type="SAM" id="Phobius"/>
    </source>
</evidence>